<dbReference type="InterPro" id="IPR009097">
    <property type="entry name" value="Cyclic_Pdiesterase"/>
</dbReference>
<dbReference type="OrthoDB" id="9793819at2"/>
<dbReference type="GO" id="GO:0004113">
    <property type="term" value="F:2',3'-cyclic-nucleotide 3'-phosphodiesterase activity"/>
    <property type="evidence" value="ECO:0007669"/>
    <property type="project" value="InterPro"/>
</dbReference>
<keyword evidence="3" id="KW-1185">Reference proteome</keyword>
<dbReference type="Pfam" id="PF13563">
    <property type="entry name" value="2_5_RNA_ligase2"/>
    <property type="match status" value="1"/>
</dbReference>
<keyword evidence="1" id="KW-0378">Hydrolase</keyword>
<gene>
    <name evidence="2" type="primary">thpR</name>
    <name evidence="2" type="ORF">D3874_17255</name>
</gene>
<evidence type="ECO:0000256" key="1">
    <source>
        <dbReference type="ARBA" id="ARBA00022801"/>
    </source>
</evidence>
<name>A0A418WEV8_9PROT</name>
<sequence>MDLAGEFSHHAEIHRQCRRAGGRRHRHGLDRIHAPAFEVAIRGVGAFDDGRRARLLYAAIEPSPALSDLEARVGAALARVPGVELETRRFVPHVTLARLKDPDRNRLGAFLEGNGTLGTPPWTADCFALYSSATGNEQPVYTLEERFELGL</sequence>
<reference evidence="2 3" key="1">
    <citation type="submission" date="2018-09" db="EMBL/GenBank/DDBJ databases">
        <authorList>
            <person name="Zhu H."/>
        </authorList>
    </citation>
    <scope>NUCLEOTIDE SEQUENCE [LARGE SCALE GENOMIC DNA]</scope>
    <source>
        <strain evidence="2 3">K1W22B-8</strain>
    </source>
</reference>
<evidence type="ECO:0000313" key="2">
    <source>
        <dbReference type="EMBL" id="RJF88537.1"/>
    </source>
</evidence>
<proteinExistence type="predicted"/>
<dbReference type="NCBIfam" id="TIGR02258">
    <property type="entry name" value="2_5_ligase"/>
    <property type="match status" value="1"/>
</dbReference>
<dbReference type="Proteomes" id="UP000284605">
    <property type="component" value="Unassembled WGS sequence"/>
</dbReference>
<protein>
    <submittedName>
        <fullName evidence="2">RNA 2',3'-cyclic phosphodiesterase</fullName>
    </submittedName>
</protein>
<dbReference type="EMBL" id="QYUK01000011">
    <property type="protein sequence ID" value="RJF88537.1"/>
    <property type="molecule type" value="Genomic_DNA"/>
</dbReference>
<dbReference type="PANTHER" id="PTHR35561:SF1">
    <property type="entry name" value="RNA 2',3'-CYCLIC PHOSPHODIESTERASE"/>
    <property type="match status" value="1"/>
</dbReference>
<dbReference type="SUPFAM" id="SSF55144">
    <property type="entry name" value="LigT-like"/>
    <property type="match status" value="1"/>
</dbReference>
<evidence type="ECO:0000313" key="3">
    <source>
        <dbReference type="Proteomes" id="UP000284605"/>
    </source>
</evidence>
<accession>A0A418WEV8</accession>
<dbReference type="Gene3D" id="3.90.1140.10">
    <property type="entry name" value="Cyclic phosphodiesterase"/>
    <property type="match status" value="1"/>
</dbReference>
<comment type="caution">
    <text evidence="2">The sequence shown here is derived from an EMBL/GenBank/DDBJ whole genome shotgun (WGS) entry which is preliminary data.</text>
</comment>
<dbReference type="InterPro" id="IPR004175">
    <property type="entry name" value="RNA_CPDase"/>
</dbReference>
<organism evidence="2 3">
    <name type="scientific">Oleomonas cavernae</name>
    <dbReference type="NCBI Taxonomy" id="2320859"/>
    <lineage>
        <taxon>Bacteria</taxon>
        <taxon>Pseudomonadati</taxon>
        <taxon>Pseudomonadota</taxon>
        <taxon>Alphaproteobacteria</taxon>
        <taxon>Acetobacterales</taxon>
        <taxon>Acetobacteraceae</taxon>
        <taxon>Oleomonas</taxon>
    </lineage>
</organism>
<dbReference type="AlphaFoldDB" id="A0A418WEV8"/>
<dbReference type="GO" id="GO:0008664">
    <property type="term" value="F:RNA 2',3'-cyclic 3'-phosphodiesterase activity"/>
    <property type="evidence" value="ECO:0007669"/>
    <property type="project" value="InterPro"/>
</dbReference>
<dbReference type="PANTHER" id="PTHR35561">
    <property type="entry name" value="RNA 2',3'-CYCLIC PHOSPHODIESTERASE"/>
    <property type="match status" value="1"/>
</dbReference>